<dbReference type="SUPFAM" id="SSF53474">
    <property type="entry name" value="alpha/beta-Hydrolases"/>
    <property type="match status" value="1"/>
</dbReference>
<gene>
    <name evidence="3" type="ORF">UCREL1_5623</name>
</gene>
<dbReference type="InterPro" id="IPR050300">
    <property type="entry name" value="GDXG_lipolytic_enzyme"/>
</dbReference>
<dbReference type="eggNOG" id="KOG1515">
    <property type="taxonomic scope" value="Eukaryota"/>
</dbReference>
<keyword evidence="4" id="KW-1185">Reference proteome</keyword>
<dbReference type="InterPro" id="IPR029058">
    <property type="entry name" value="AB_hydrolase_fold"/>
</dbReference>
<evidence type="ECO:0000259" key="2">
    <source>
        <dbReference type="Pfam" id="PF07859"/>
    </source>
</evidence>
<protein>
    <submittedName>
        <fullName evidence="3">Putative alpha beta hydrolase protein</fullName>
    </submittedName>
</protein>
<dbReference type="Proteomes" id="UP000012174">
    <property type="component" value="Unassembled WGS sequence"/>
</dbReference>
<dbReference type="KEGG" id="ela:UCREL1_5623"/>
<dbReference type="Gene3D" id="3.40.50.1820">
    <property type="entry name" value="alpha/beta hydrolase"/>
    <property type="match status" value="1"/>
</dbReference>
<organism evidence="3 4">
    <name type="scientific">Eutypa lata (strain UCR-EL1)</name>
    <name type="common">Grapevine dieback disease fungus</name>
    <name type="synonym">Eutypa armeniacae</name>
    <dbReference type="NCBI Taxonomy" id="1287681"/>
    <lineage>
        <taxon>Eukaryota</taxon>
        <taxon>Fungi</taxon>
        <taxon>Dikarya</taxon>
        <taxon>Ascomycota</taxon>
        <taxon>Pezizomycotina</taxon>
        <taxon>Sordariomycetes</taxon>
        <taxon>Xylariomycetidae</taxon>
        <taxon>Xylariales</taxon>
        <taxon>Diatrypaceae</taxon>
        <taxon>Eutypa</taxon>
    </lineage>
</organism>
<feature type="domain" description="Alpha/beta hydrolase fold-3" evidence="2">
    <location>
        <begin position="93"/>
        <end position="200"/>
    </location>
</feature>
<name>M7TKX6_EUTLA</name>
<accession>M7TKX6</accession>
<keyword evidence="1 3" id="KW-0378">Hydrolase</keyword>
<dbReference type="Pfam" id="PF07859">
    <property type="entry name" value="Abhydrolase_3"/>
    <property type="match status" value="1"/>
</dbReference>
<evidence type="ECO:0000256" key="1">
    <source>
        <dbReference type="ARBA" id="ARBA00022801"/>
    </source>
</evidence>
<dbReference type="PANTHER" id="PTHR48081:SF8">
    <property type="entry name" value="ALPHA_BETA HYDROLASE FOLD-3 DOMAIN-CONTAINING PROTEIN-RELATED"/>
    <property type="match status" value="1"/>
</dbReference>
<evidence type="ECO:0000313" key="4">
    <source>
        <dbReference type="Proteomes" id="UP000012174"/>
    </source>
</evidence>
<dbReference type="HOGENOM" id="CLU_012494_6_1_1"/>
<dbReference type="InterPro" id="IPR013094">
    <property type="entry name" value="AB_hydrolase_3"/>
</dbReference>
<sequence length="201" mass="21981">MPFQYDPDFFRVIEPHLEAIEQAKKLVPHDVKGRRVAFEEERKLLAGLGRDSDATVTITQHKVPSSCEDISIFEFRPAVASRTECDQHSAAIYHVHGGGIIMGTVMDNEALLRSLSIDTGLPIFSVEYRLAPEYQHPIPVTDVYTGLAWLSAQAASLKIDPTRITLLGESAGGGIAAGAAILARDRQLQPPLANQVLIRPC</sequence>
<dbReference type="STRING" id="1287681.M7TKX6"/>
<reference evidence="4" key="1">
    <citation type="journal article" date="2013" name="Genome Announc.">
        <title>Draft genome sequence of the grapevine dieback fungus Eutypa lata UCR-EL1.</title>
        <authorList>
            <person name="Blanco-Ulate B."/>
            <person name="Rolshausen P.E."/>
            <person name="Cantu D."/>
        </authorList>
    </citation>
    <scope>NUCLEOTIDE SEQUENCE [LARGE SCALE GENOMIC DNA]</scope>
    <source>
        <strain evidence="4">UCR-EL1</strain>
    </source>
</reference>
<dbReference type="GO" id="GO:0016787">
    <property type="term" value="F:hydrolase activity"/>
    <property type="evidence" value="ECO:0007669"/>
    <property type="project" value="UniProtKB-KW"/>
</dbReference>
<dbReference type="OrthoDB" id="408631at2759"/>
<proteinExistence type="predicted"/>
<dbReference type="PANTHER" id="PTHR48081">
    <property type="entry name" value="AB HYDROLASE SUPERFAMILY PROTEIN C4A8.06C"/>
    <property type="match status" value="1"/>
</dbReference>
<dbReference type="EMBL" id="KB706451">
    <property type="protein sequence ID" value="EMR67395.1"/>
    <property type="molecule type" value="Genomic_DNA"/>
</dbReference>
<dbReference type="AlphaFoldDB" id="M7TKX6"/>
<evidence type="ECO:0000313" key="3">
    <source>
        <dbReference type="EMBL" id="EMR67395.1"/>
    </source>
</evidence>